<keyword evidence="1" id="KW-0472">Membrane</keyword>
<feature type="transmembrane region" description="Helical" evidence="1">
    <location>
        <begin position="47"/>
        <end position="65"/>
    </location>
</feature>
<dbReference type="InterPro" id="IPR051311">
    <property type="entry name" value="DedA_domain"/>
</dbReference>
<keyword evidence="4" id="KW-1185">Reference proteome</keyword>
<keyword evidence="1" id="KW-0812">Transmembrane</keyword>
<protein>
    <submittedName>
        <fullName evidence="3">DedA family protein</fullName>
    </submittedName>
</protein>
<accession>A0A942DX97</accession>
<feature type="transmembrane region" description="Helical" evidence="1">
    <location>
        <begin position="125"/>
        <end position="146"/>
    </location>
</feature>
<dbReference type="Proteomes" id="UP000680348">
    <property type="component" value="Unassembled WGS sequence"/>
</dbReference>
<dbReference type="AlphaFoldDB" id="A0A942DX97"/>
<feature type="transmembrane region" description="Helical" evidence="1">
    <location>
        <begin position="12"/>
        <end position="35"/>
    </location>
</feature>
<dbReference type="Pfam" id="PF09335">
    <property type="entry name" value="VTT_dom"/>
    <property type="match status" value="1"/>
</dbReference>
<keyword evidence="1" id="KW-1133">Transmembrane helix</keyword>
<evidence type="ECO:0000259" key="2">
    <source>
        <dbReference type="Pfam" id="PF09335"/>
    </source>
</evidence>
<comment type="caution">
    <text evidence="3">The sequence shown here is derived from an EMBL/GenBank/DDBJ whole genome shotgun (WGS) entry which is preliminary data.</text>
</comment>
<dbReference type="EMBL" id="JAGWCR010000001">
    <property type="protein sequence ID" value="MBS3647018.1"/>
    <property type="molecule type" value="Genomic_DNA"/>
</dbReference>
<dbReference type="PANTHER" id="PTHR42709">
    <property type="entry name" value="ALKALINE PHOSPHATASE LIKE PROTEIN"/>
    <property type="match status" value="1"/>
</dbReference>
<sequence length="202" mass="22177">MTDLLHAFIERFGLVAVFIGCLAEGESAAIFGGFFAHQGVFDPRTTALVAFCGAWLGDTVLFLLGRRFADNRWVRAVKAKPGFSKAEELIQRHPDLYILGNRYVYGLRAVGGVAAGLSKVSIMRFVVLNAISAAVWAVLFVCLGYFLGLGAEHLLGKALFKHERLISGIVLTIAIALATYLLSRKSSRRYDPSRQKADRRAQ</sequence>
<feature type="domain" description="VTT" evidence="2">
    <location>
        <begin position="29"/>
        <end position="145"/>
    </location>
</feature>
<dbReference type="GO" id="GO:0005886">
    <property type="term" value="C:plasma membrane"/>
    <property type="evidence" value="ECO:0007669"/>
    <property type="project" value="TreeGrafter"/>
</dbReference>
<name>A0A942DX97_9HYPH</name>
<evidence type="ECO:0000313" key="4">
    <source>
        <dbReference type="Proteomes" id="UP000680348"/>
    </source>
</evidence>
<dbReference type="PANTHER" id="PTHR42709:SF2">
    <property type="entry name" value="INNER MEMBRANE PROTEIN YOHD"/>
    <property type="match status" value="1"/>
</dbReference>
<dbReference type="InterPro" id="IPR032816">
    <property type="entry name" value="VTT_dom"/>
</dbReference>
<reference evidence="3" key="1">
    <citation type="submission" date="2021-04" db="EMBL/GenBank/DDBJ databases">
        <title>Pseudaminobacter soli sp. nov., isolated from paddy soil contaminated by heavy metals.</title>
        <authorList>
            <person name="Zhang K."/>
        </authorList>
    </citation>
    <scope>NUCLEOTIDE SEQUENCE</scope>
    <source>
        <strain evidence="3">19-2017</strain>
    </source>
</reference>
<gene>
    <name evidence="3" type="ORF">KEU06_00050</name>
</gene>
<dbReference type="RefSeq" id="WP_188252594.1">
    <property type="nucleotide sequence ID" value="NZ_JABVCF010000001.1"/>
</dbReference>
<organism evidence="3 4">
    <name type="scientific">Pseudaminobacter soli</name>
    <name type="common">ex Zhang et al. 2022</name>
    <dbReference type="NCBI Taxonomy" id="2831468"/>
    <lineage>
        <taxon>Bacteria</taxon>
        <taxon>Pseudomonadati</taxon>
        <taxon>Pseudomonadota</taxon>
        <taxon>Alphaproteobacteria</taxon>
        <taxon>Hyphomicrobiales</taxon>
        <taxon>Phyllobacteriaceae</taxon>
        <taxon>Pseudaminobacter</taxon>
    </lineage>
</organism>
<evidence type="ECO:0000313" key="3">
    <source>
        <dbReference type="EMBL" id="MBS3647018.1"/>
    </source>
</evidence>
<feature type="transmembrane region" description="Helical" evidence="1">
    <location>
        <begin position="166"/>
        <end position="183"/>
    </location>
</feature>
<evidence type="ECO:0000256" key="1">
    <source>
        <dbReference type="SAM" id="Phobius"/>
    </source>
</evidence>
<proteinExistence type="predicted"/>